<accession>A0A139XB72</accession>
<gene>
    <name evidence="1" type="ORF">WA1_18125</name>
</gene>
<proteinExistence type="predicted"/>
<dbReference type="OrthoDB" id="460223at2"/>
<dbReference type="STRING" id="128403.WA1_18125"/>
<dbReference type="RefSeq" id="WP_017746349.1">
    <property type="nucleotide sequence ID" value="NZ_KQ976354.1"/>
</dbReference>
<keyword evidence="1" id="KW-0645">Protease</keyword>
<protein>
    <submittedName>
        <fullName evidence="1">Aspartyl protease</fullName>
    </submittedName>
</protein>
<reference evidence="1 2" key="1">
    <citation type="journal article" date="2013" name="Genome Biol. Evol.">
        <title>Genomes of Stigonematalean cyanobacteria (subsection V) and the evolution of oxygenic photosynthesis from prokaryotes to plastids.</title>
        <authorList>
            <person name="Dagan T."/>
            <person name="Roettger M."/>
            <person name="Stucken K."/>
            <person name="Landan G."/>
            <person name="Koch R."/>
            <person name="Major P."/>
            <person name="Gould S.B."/>
            <person name="Goremykin V.V."/>
            <person name="Rippka R."/>
            <person name="Tandeau de Marsac N."/>
            <person name="Gugger M."/>
            <person name="Lockhart P.J."/>
            <person name="Allen J.F."/>
            <person name="Brune I."/>
            <person name="Maus I."/>
            <person name="Puhler A."/>
            <person name="Martin W.F."/>
        </authorList>
    </citation>
    <scope>NUCLEOTIDE SEQUENCE [LARGE SCALE GENOMIC DNA]</scope>
    <source>
        <strain evidence="1 2">PCC 7110</strain>
    </source>
</reference>
<dbReference type="EMBL" id="ANNX02000020">
    <property type="protein sequence ID" value="KYC41935.1"/>
    <property type="molecule type" value="Genomic_DNA"/>
</dbReference>
<evidence type="ECO:0000313" key="1">
    <source>
        <dbReference type="EMBL" id="KYC41935.1"/>
    </source>
</evidence>
<dbReference type="GO" id="GO:0008233">
    <property type="term" value="F:peptidase activity"/>
    <property type="evidence" value="ECO:0007669"/>
    <property type="project" value="UniProtKB-KW"/>
</dbReference>
<name>A0A139XB72_9CYAN</name>
<sequence length="122" mass="13426">MILGEFSSRGELIFEIGLIAADGDIIPVNAILDTGFTGWLAIDNQDALSLGWNLNINERRDMQTAWGEARFNLYQGIVLLDEQQFTIEVLGGSQLPDILLGVNWLQLKRLVADVQVGVLTLG</sequence>
<keyword evidence="2" id="KW-1185">Reference proteome</keyword>
<evidence type="ECO:0000313" key="2">
    <source>
        <dbReference type="Proteomes" id="UP000076925"/>
    </source>
</evidence>
<dbReference type="AlphaFoldDB" id="A0A139XB72"/>
<organism evidence="1 2">
    <name type="scientific">Scytonema hofmannii PCC 7110</name>
    <dbReference type="NCBI Taxonomy" id="128403"/>
    <lineage>
        <taxon>Bacteria</taxon>
        <taxon>Bacillati</taxon>
        <taxon>Cyanobacteriota</taxon>
        <taxon>Cyanophyceae</taxon>
        <taxon>Nostocales</taxon>
        <taxon>Scytonemataceae</taxon>
        <taxon>Scytonema</taxon>
    </lineage>
</organism>
<comment type="caution">
    <text evidence="1">The sequence shown here is derived from an EMBL/GenBank/DDBJ whole genome shotgun (WGS) entry which is preliminary data.</text>
</comment>
<keyword evidence="1" id="KW-0378">Hydrolase</keyword>
<dbReference type="GO" id="GO:0006508">
    <property type="term" value="P:proteolysis"/>
    <property type="evidence" value="ECO:0007669"/>
    <property type="project" value="UniProtKB-KW"/>
</dbReference>
<dbReference type="Proteomes" id="UP000076925">
    <property type="component" value="Unassembled WGS sequence"/>
</dbReference>